<evidence type="ECO:0000313" key="3">
    <source>
        <dbReference type="Proteomes" id="UP000637643"/>
    </source>
</evidence>
<dbReference type="Proteomes" id="UP000637643">
    <property type="component" value="Unassembled WGS sequence"/>
</dbReference>
<evidence type="ECO:0000256" key="1">
    <source>
        <dbReference type="SAM" id="MobiDB-lite"/>
    </source>
</evidence>
<accession>A0A917FFI7</accession>
<reference evidence="2" key="2">
    <citation type="submission" date="2020-09" db="EMBL/GenBank/DDBJ databases">
        <authorList>
            <person name="Sun Q."/>
            <person name="Zhou Y."/>
        </authorList>
    </citation>
    <scope>NUCLEOTIDE SEQUENCE</scope>
    <source>
        <strain evidence="2">CGMCC 1.16134</strain>
    </source>
</reference>
<dbReference type="EMBL" id="BMKR01000009">
    <property type="protein sequence ID" value="GGF79703.1"/>
    <property type="molecule type" value="Genomic_DNA"/>
</dbReference>
<keyword evidence="3" id="KW-1185">Reference proteome</keyword>
<feature type="region of interest" description="Disordered" evidence="1">
    <location>
        <begin position="1"/>
        <end position="20"/>
    </location>
</feature>
<organism evidence="2 3">
    <name type="scientific">Paenibacillus albidus</name>
    <dbReference type="NCBI Taxonomy" id="2041023"/>
    <lineage>
        <taxon>Bacteria</taxon>
        <taxon>Bacillati</taxon>
        <taxon>Bacillota</taxon>
        <taxon>Bacilli</taxon>
        <taxon>Bacillales</taxon>
        <taxon>Paenibacillaceae</taxon>
        <taxon>Paenibacillus</taxon>
    </lineage>
</organism>
<protein>
    <submittedName>
        <fullName evidence="2">Uncharacterized protein</fullName>
    </submittedName>
</protein>
<proteinExistence type="predicted"/>
<gene>
    <name evidence="2" type="ORF">GCM10010912_25870</name>
</gene>
<dbReference type="AlphaFoldDB" id="A0A917FFI7"/>
<feature type="compositionally biased region" description="Polar residues" evidence="1">
    <location>
        <begin position="1"/>
        <end position="12"/>
    </location>
</feature>
<reference evidence="2" key="1">
    <citation type="journal article" date="2014" name="Int. J. Syst. Evol. Microbiol.">
        <title>Complete genome sequence of Corynebacterium casei LMG S-19264T (=DSM 44701T), isolated from a smear-ripened cheese.</title>
        <authorList>
            <consortium name="US DOE Joint Genome Institute (JGI-PGF)"/>
            <person name="Walter F."/>
            <person name="Albersmeier A."/>
            <person name="Kalinowski J."/>
            <person name="Ruckert C."/>
        </authorList>
    </citation>
    <scope>NUCLEOTIDE SEQUENCE</scope>
    <source>
        <strain evidence="2">CGMCC 1.16134</strain>
    </source>
</reference>
<sequence>MEVTASAVSDSNAVGRRAGGNGCISRQRRCHKGFEEVWGYFSQPNVEEDIDIKIENVLYKKRN</sequence>
<evidence type="ECO:0000313" key="2">
    <source>
        <dbReference type="EMBL" id="GGF79703.1"/>
    </source>
</evidence>
<comment type="caution">
    <text evidence="2">The sequence shown here is derived from an EMBL/GenBank/DDBJ whole genome shotgun (WGS) entry which is preliminary data.</text>
</comment>
<name>A0A917FFI7_9BACL</name>